<dbReference type="EC" id="2.7.1.95" evidence="2"/>
<evidence type="ECO:0000256" key="9">
    <source>
        <dbReference type="ARBA" id="ARBA00048925"/>
    </source>
</evidence>
<dbReference type="GO" id="GO:0008910">
    <property type="term" value="F:kanamycin kinase activity"/>
    <property type="evidence" value="ECO:0007669"/>
    <property type="project" value="UniProtKB-EC"/>
</dbReference>
<dbReference type="InterPro" id="IPR051678">
    <property type="entry name" value="AGP_Transferase"/>
</dbReference>
<keyword evidence="14" id="KW-1185">Reference proteome</keyword>
<evidence type="ECO:0000256" key="4">
    <source>
        <dbReference type="ARBA" id="ARBA00022679"/>
    </source>
</evidence>
<dbReference type="GO" id="GO:0046872">
    <property type="term" value="F:metal ion binding"/>
    <property type="evidence" value="ECO:0007669"/>
    <property type="project" value="UniProtKB-KW"/>
</dbReference>
<dbReference type="GO" id="GO:0046677">
    <property type="term" value="P:response to antibiotic"/>
    <property type="evidence" value="ECO:0007669"/>
    <property type="project" value="UniProtKB-KW"/>
</dbReference>
<evidence type="ECO:0000313" key="13">
    <source>
        <dbReference type="EMBL" id="MTV37290.1"/>
    </source>
</evidence>
<evidence type="ECO:0000259" key="12">
    <source>
        <dbReference type="Pfam" id="PF01636"/>
    </source>
</evidence>
<dbReference type="RefSeq" id="WP_155462673.1">
    <property type="nucleotide sequence ID" value="NZ_WNKY01000004.1"/>
</dbReference>
<keyword evidence="6" id="KW-0418">Kinase</keyword>
<evidence type="ECO:0000313" key="14">
    <source>
        <dbReference type="Proteomes" id="UP000475582"/>
    </source>
</evidence>
<dbReference type="PANTHER" id="PTHR21310">
    <property type="entry name" value="AMINOGLYCOSIDE PHOSPHOTRANSFERASE-RELATED-RELATED"/>
    <property type="match status" value="1"/>
</dbReference>
<dbReference type="SUPFAM" id="SSF56112">
    <property type="entry name" value="Protein kinase-like (PK-like)"/>
    <property type="match status" value="1"/>
</dbReference>
<dbReference type="InterPro" id="IPR002575">
    <property type="entry name" value="Aminoglycoside_PTrfase"/>
</dbReference>
<evidence type="ECO:0000256" key="11">
    <source>
        <dbReference type="PIRSR" id="PIRSR000706-2"/>
    </source>
</evidence>
<dbReference type="Pfam" id="PF01636">
    <property type="entry name" value="APH"/>
    <property type="match status" value="1"/>
</dbReference>
<keyword evidence="4 13" id="KW-0808">Transferase</keyword>
<protein>
    <recommendedName>
        <fullName evidence="3">Aminoglycoside 3'-phosphotransferase</fullName>
        <ecNumber evidence="2">2.7.1.95</ecNumber>
    </recommendedName>
</protein>
<keyword evidence="5" id="KW-0547">Nucleotide-binding</keyword>
<dbReference type="NCBIfam" id="NF033068">
    <property type="entry name" value="APH_3p"/>
    <property type="match status" value="1"/>
</dbReference>
<dbReference type="OrthoDB" id="3806873at2"/>
<keyword evidence="7" id="KW-0067">ATP-binding</keyword>
<comment type="caution">
    <text evidence="13">The sequence shown here is derived from an EMBL/GenBank/DDBJ whole genome shotgun (WGS) entry which is preliminary data.</text>
</comment>
<dbReference type="InterPro" id="IPR011009">
    <property type="entry name" value="Kinase-like_dom_sf"/>
</dbReference>
<evidence type="ECO:0000256" key="5">
    <source>
        <dbReference type="ARBA" id="ARBA00022741"/>
    </source>
</evidence>
<dbReference type="Gene3D" id="3.90.1200.10">
    <property type="match status" value="1"/>
</dbReference>
<evidence type="ECO:0000256" key="7">
    <source>
        <dbReference type="ARBA" id="ARBA00022840"/>
    </source>
</evidence>
<evidence type="ECO:0000256" key="3">
    <source>
        <dbReference type="ARBA" id="ARBA00017903"/>
    </source>
</evidence>
<name>A0A6L6PE31_9BURK</name>
<dbReference type="Gene3D" id="3.30.200.20">
    <property type="entry name" value="Phosphorylase Kinase, domain 1"/>
    <property type="match status" value="1"/>
</dbReference>
<comment type="similarity">
    <text evidence="1">Belongs to the aminoglycoside phosphotransferase family.</text>
</comment>
<dbReference type="GO" id="GO:0005524">
    <property type="term" value="F:ATP binding"/>
    <property type="evidence" value="ECO:0007669"/>
    <property type="project" value="UniProtKB-KW"/>
</dbReference>
<feature type="active site" description="Proton acceptor" evidence="10">
    <location>
        <position position="180"/>
    </location>
</feature>
<evidence type="ECO:0000256" key="6">
    <source>
        <dbReference type="ARBA" id="ARBA00022777"/>
    </source>
</evidence>
<evidence type="ECO:0000256" key="10">
    <source>
        <dbReference type="PIRSR" id="PIRSR000706-1"/>
    </source>
</evidence>
<organism evidence="13 14">
    <name type="scientific">Duganella radicis</name>
    <dbReference type="NCBI Taxonomy" id="551988"/>
    <lineage>
        <taxon>Bacteria</taxon>
        <taxon>Pseudomonadati</taxon>
        <taxon>Pseudomonadota</taxon>
        <taxon>Betaproteobacteria</taxon>
        <taxon>Burkholderiales</taxon>
        <taxon>Oxalobacteraceae</taxon>
        <taxon>Telluria group</taxon>
        <taxon>Duganella</taxon>
    </lineage>
</organism>
<keyword evidence="11" id="KW-0479">Metal-binding</keyword>
<evidence type="ECO:0000256" key="1">
    <source>
        <dbReference type="ARBA" id="ARBA00006219"/>
    </source>
</evidence>
<dbReference type="InterPro" id="IPR024165">
    <property type="entry name" value="Kan/Strep_kinase"/>
</dbReference>
<proteinExistence type="inferred from homology"/>
<accession>A0A6L6PE31</accession>
<dbReference type="PIRSF" id="PIRSF000706">
    <property type="entry name" value="Kanamycin_kin"/>
    <property type="match status" value="1"/>
</dbReference>
<keyword evidence="11" id="KW-0460">Magnesium</keyword>
<dbReference type="Proteomes" id="UP000475582">
    <property type="component" value="Unassembled WGS sequence"/>
</dbReference>
<keyword evidence="8" id="KW-0046">Antibiotic resistance</keyword>
<dbReference type="PANTHER" id="PTHR21310:SF41">
    <property type="entry name" value="3'-PHOSPHOTRANSFERASE, PUTATIVE-RELATED"/>
    <property type="match status" value="1"/>
</dbReference>
<feature type="binding site" evidence="11">
    <location>
        <position position="198"/>
    </location>
    <ligand>
        <name>Mg(2+)</name>
        <dbReference type="ChEBI" id="CHEBI:18420"/>
    </ligand>
</feature>
<evidence type="ECO:0000256" key="2">
    <source>
        <dbReference type="ARBA" id="ARBA00012193"/>
    </source>
</evidence>
<sequence>MQTIKRFIGDAALRRDEIGESPCTVHSFRRGKELYFLKTSPAIYTGTTYSVLREATVLQWLSGKVKVPEVVLTARDEQQEYMITRAVPGAPLAEYLKDEQRTLALFQEALRQMQSISIADCPFDSSAAMRLRELEFLISQDLIDEDYDFGAWPGLTTPQDLLARLHASMPQEELVFSHGDLGDSNIFVTDNDELHFIDLGRGGKADRWLDIAFAHRNLREDVSAELAAQLLTTDAPAKREFFEQLDELF</sequence>
<evidence type="ECO:0000256" key="8">
    <source>
        <dbReference type="ARBA" id="ARBA00023251"/>
    </source>
</evidence>
<feature type="binding site" evidence="11">
    <location>
        <position position="185"/>
    </location>
    <ligand>
        <name>Mg(2+)</name>
        <dbReference type="ChEBI" id="CHEBI:18420"/>
    </ligand>
</feature>
<dbReference type="EMBL" id="WNKY01000004">
    <property type="protein sequence ID" value="MTV37290.1"/>
    <property type="molecule type" value="Genomic_DNA"/>
</dbReference>
<feature type="domain" description="Aminoglycoside phosphotransferase" evidence="12">
    <location>
        <begin position="35"/>
        <end position="235"/>
    </location>
</feature>
<comment type="catalytic activity">
    <reaction evidence="9">
        <text>kanamycin A + ATP = kanamycin 3'-phosphate + ADP + H(+)</text>
        <dbReference type="Rhea" id="RHEA:24256"/>
        <dbReference type="ChEBI" id="CHEBI:15378"/>
        <dbReference type="ChEBI" id="CHEBI:30616"/>
        <dbReference type="ChEBI" id="CHEBI:57909"/>
        <dbReference type="ChEBI" id="CHEBI:58214"/>
        <dbReference type="ChEBI" id="CHEBI:456216"/>
        <dbReference type="EC" id="2.7.1.95"/>
    </reaction>
</comment>
<dbReference type="AlphaFoldDB" id="A0A6L6PE31"/>
<dbReference type="CDD" id="cd05150">
    <property type="entry name" value="APH"/>
    <property type="match status" value="1"/>
</dbReference>
<gene>
    <name evidence="13" type="primary">aph(3')</name>
    <name evidence="13" type="ORF">GM676_06805</name>
</gene>
<reference evidence="13 14" key="1">
    <citation type="submission" date="2019-11" db="EMBL/GenBank/DDBJ databases">
        <title>Type strains purchased from KCTC, JCM and DSMZ.</title>
        <authorList>
            <person name="Lu H."/>
        </authorList>
    </citation>
    <scope>NUCLEOTIDE SEQUENCE [LARGE SCALE GENOMIC DNA]</scope>
    <source>
        <strain evidence="13 14">KCTC 22382</strain>
    </source>
</reference>